<dbReference type="OrthoDB" id="9790282at2"/>
<dbReference type="PANTHER" id="PTHR30098">
    <property type="entry name" value="LEUCYL/PHENYLALANYL-TRNA--PROTEIN TRANSFERASE"/>
    <property type="match status" value="1"/>
</dbReference>
<evidence type="ECO:0000256" key="13">
    <source>
        <dbReference type="ARBA" id="ARBA00077165"/>
    </source>
</evidence>
<dbReference type="SUPFAM" id="SSF55729">
    <property type="entry name" value="Acyl-CoA N-acyltransferases (Nat)"/>
    <property type="match status" value="1"/>
</dbReference>
<dbReference type="FunFam" id="3.30.70.3550:FF:000001">
    <property type="entry name" value="Leucyl/phenylalanyl-tRNA--protein transferase"/>
    <property type="match status" value="1"/>
</dbReference>
<dbReference type="Gene3D" id="3.40.630.70">
    <property type="entry name" value="Leucyl/phenylalanyl-tRNA-protein transferase, C-terminal domain"/>
    <property type="match status" value="1"/>
</dbReference>
<evidence type="ECO:0000313" key="17">
    <source>
        <dbReference type="Proteomes" id="UP000198635"/>
    </source>
</evidence>
<dbReference type="EC" id="2.3.2.6" evidence="10 15"/>
<comment type="similarity">
    <text evidence="9 15">Belongs to the L/F-transferase family.</text>
</comment>
<dbReference type="FunFam" id="3.40.630.70:FF:000001">
    <property type="entry name" value="Leucyl/phenylalanyl-tRNA--protein transferase"/>
    <property type="match status" value="1"/>
</dbReference>
<keyword evidence="17" id="KW-1185">Reference proteome</keyword>
<name>A0A1I3Q4R1_9BACT</name>
<keyword evidence="3 15" id="KW-0808">Transferase</keyword>
<evidence type="ECO:0000313" key="16">
    <source>
        <dbReference type="EMBL" id="SFJ28126.1"/>
    </source>
</evidence>
<organism evidence="16 17">
    <name type="scientific">Desulfomicrobium apsheronum</name>
    <dbReference type="NCBI Taxonomy" id="52560"/>
    <lineage>
        <taxon>Bacteria</taxon>
        <taxon>Pseudomonadati</taxon>
        <taxon>Thermodesulfobacteriota</taxon>
        <taxon>Desulfovibrionia</taxon>
        <taxon>Desulfovibrionales</taxon>
        <taxon>Desulfomicrobiaceae</taxon>
        <taxon>Desulfomicrobium</taxon>
    </lineage>
</organism>
<evidence type="ECO:0000256" key="3">
    <source>
        <dbReference type="ARBA" id="ARBA00022679"/>
    </source>
</evidence>
<evidence type="ECO:0000256" key="7">
    <source>
        <dbReference type="ARBA" id="ARBA00051538"/>
    </source>
</evidence>
<dbReference type="GO" id="GO:0008914">
    <property type="term" value="F:leucyl-tRNA--protein transferase activity"/>
    <property type="evidence" value="ECO:0007669"/>
    <property type="project" value="UniProtKB-UniRule"/>
</dbReference>
<evidence type="ECO:0000256" key="6">
    <source>
        <dbReference type="ARBA" id="ARBA00050652"/>
    </source>
</evidence>
<dbReference type="GO" id="GO:0005737">
    <property type="term" value="C:cytoplasm"/>
    <property type="evidence" value="ECO:0007669"/>
    <property type="project" value="UniProtKB-SubCell"/>
</dbReference>
<comment type="function">
    <text evidence="8 15">Functions in the N-end rule pathway of protein degradation where it conjugates Leu, Phe and, less efficiently, Met from aminoacyl-tRNAs to the N-termini of proteins containing an N-terminal arginine or lysine.</text>
</comment>
<dbReference type="Proteomes" id="UP000198635">
    <property type="component" value="Unassembled WGS sequence"/>
</dbReference>
<evidence type="ECO:0000256" key="12">
    <source>
        <dbReference type="ARBA" id="ARBA00077136"/>
    </source>
</evidence>
<evidence type="ECO:0000256" key="14">
    <source>
        <dbReference type="ARBA" id="ARBA00083640"/>
    </source>
</evidence>
<evidence type="ECO:0000256" key="2">
    <source>
        <dbReference type="ARBA" id="ARBA00022490"/>
    </source>
</evidence>
<dbReference type="AlphaFoldDB" id="A0A1I3Q4R1"/>
<evidence type="ECO:0000256" key="1">
    <source>
        <dbReference type="ARBA" id="ARBA00004496"/>
    </source>
</evidence>
<gene>
    <name evidence="15" type="primary">aat</name>
    <name evidence="16" type="ORF">SAMN04488082_102196</name>
</gene>
<keyword evidence="4 15" id="KW-0012">Acyltransferase</keyword>
<proteinExistence type="inferred from homology"/>
<dbReference type="Pfam" id="PF03588">
    <property type="entry name" value="Leu_Phe_trans"/>
    <property type="match status" value="1"/>
</dbReference>
<dbReference type="STRING" id="52560.SAMN04488082_102196"/>
<evidence type="ECO:0000256" key="5">
    <source>
        <dbReference type="ARBA" id="ARBA00050607"/>
    </source>
</evidence>
<dbReference type="InterPro" id="IPR042221">
    <property type="entry name" value="Leu/Phe-tRNA_Trfase_N"/>
</dbReference>
<dbReference type="InterPro" id="IPR004616">
    <property type="entry name" value="Leu/Phe-tRNA_Trfase"/>
</dbReference>
<sequence>MTVFALPAQPAFPDPAHADEDGLLAVGGDLSPHRLLMAYAQGIFPWYNENSPILWWSPDPRLVLEPARIHVPKRLDRILRQGRFRFTLDTAFEQVITGCAETPRCGAHGTWIVPEMLAAYCRLHELGFAHSIEVWSGAALVGGLYGVAMGGVFFGESMFYREPDASKAGLVTLMRALAGAGFVLFDCQQTTAHMLRFGGFEMPRDEFLFRLERALKLHTPRGPWRLRDGALIGRDPE</sequence>
<evidence type="ECO:0000256" key="4">
    <source>
        <dbReference type="ARBA" id="ARBA00023315"/>
    </source>
</evidence>
<dbReference type="Gene3D" id="3.30.70.3550">
    <property type="entry name" value="Leucyl/phenylalanyl-tRNA-protein transferase, N-terminal domain"/>
    <property type="match status" value="1"/>
</dbReference>
<comment type="catalytic activity">
    <reaction evidence="6 15">
        <text>N-terminal L-arginyl-[protein] + L-leucyl-tRNA(Leu) = N-terminal L-leucyl-L-arginyl-[protein] + tRNA(Leu) + H(+)</text>
        <dbReference type="Rhea" id="RHEA:50416"/>
        <dbReference type="Rhea" id="RHEA-COMP:9613"/>
        <dbReference type="Rhea" id="RHEA-COMP:9622"/>
        <dbReference type="Rhea" id="RHEA-COMP:12672"/>
        <dbReference type="Rhea" id="RHEA-COMP:12673"/>
        <dbReference type="ChEBI" id="CHEBI:15378"/>
        <dbReference type="ChEBI" id="CHEBI:64719"/>
        <dbReference type="ChEBI" id="CHEBI:78442"/>
        <dbReference type="ChEBI" id="CHEBI:78494"/>
        <dbReference type="ChEBI" id="CHEBI:133044"/>
        <dbReference type="EC" id="2.3.2.6"/>
    </reaction>
</comment>
<evidence type="ECO:0000256" key="8">
    <source>
        <dbReference type="ARBA" id="ARBA00054043"/>
    </source>
</evidence>
<evidence type="ECO:0000256" key="9">
    <source>
        <dbReference type="ARBA" id="ARBA00061535"/>
    </source>
</evidence>
<dbReference type="PANTHER" id="PTHR30098:SF2">
    <property type="entry name" value="LEUCYL_PHENYLALANYL-TRNA--PROTEIN TRANSFERASE"/>
    <property type="match status" value="1"/>
</dbReference>
<dbReference type="NCBIfam" id="TIGR00667">
    <property type="entry name" value="aat"/>
    <property type="match status" value="1"/>
</dbReference>
<dbReference type="HAMAP" id="MF_00688">
    <property type="entry name" value="Leu_Phe_trans"/>
    <property type="match status" value="1"/>
</dbReference>
<accession>A0A1I3Q4R1</accession>
<comment type="subcellular location">
    <subcellularLocation>
        <location evidence="1 15">Cytoplasm</location>
    </subcellularLocation>
</comment>
<dbReference type="EMBL" id="FORX01000002">
    <property type="protein sequence ID" value="SFJ28126.1"/>
    <property type="molecule type" value="Genomic_DNA"/>
</dbReference>
<comment type="catalytic activity">
    <reaction evidence="7 15">
        <text>N-terminal L-lysyl-[protein] + L-leucyl-tRNA(Leu) = N-terminal L-leucyl-L-lysyl-[protein] + tRNA(Leu) + H(+)</text>
        <dbReference type="Rhea" id="RHEA:12340"/>
        <dbReference type="Rhea" id="RHEA-COMP:9613"/>
        <dbReference type="Rhea" id="RHEA-COMP:9622"/>
        <dbReference type="Rhea" id="RHEA-COMP:12670"/>
        <dbReference type="Rhea" id="RHEA-COMP:12671"/>
        <dbReference type="ChEBI" id="CHEBI:15378"/>
        <dbReference type="ChEBI" id="CHEBI:65249"/>
        <dbReference type="ChEBI" id="CHEBI:78442"/>
        <dbReference type="ChEBI" id="CHEBI:78494"/>
        <dbReference type="ChEBI" id="CHEBI:133043"/>
        <dbReference type="EC" id="2.3.2.6"/>
    </reaction>
</comment>
<dbReference type="InterPro" id="IPR016181">
    <property type="entry name" value="Acyl_CoA_acyltransferase"/>
</dbReference>
<comment type="catalytic activity">
    <reaction evidence="5 15">
        <text>L-phenylalanyl-tRNA(Phe) + an N-terminal L-alpha-aminoacyl-[protein] = an N-terminal L-phenylalanyl-L-alpha-aminoacyl-[protein] + tRNA(Phe)</text>
        <dbReference type="Rhea" id="RHEA:43632"/>
        <dbReference type="Rhea" id="RHEA-COMP:9668"/>
        <dbReference type="Rhea" id="RHEA-COMP:9699"/>
        <dbReference type="Rhea" id="RHEA-COMP:10636"/>
        <dbReference type="Rhea" id="RHEA-COMP:10637"/>
        <dbReference type="ChEBI" id="CHEBI:78442"/>
        <dbReference type="ChEBI" id="CHEBI:78531"/>
        <dbReference type="ChEBI" id="CHEBI:78597"/>
        <dbReference type="ChEBI" id="CHEBI:83561"/>
        <dbReference type="EC" id="2.3.2.6"/>
    </reaction>
</comment>
<dbReference type="GO" id="GO:0030163">
    <property type="term" value="P:protein catabolic process"/>
    <property type="evidence" value="ECO:0007669"/>
    <property type="project" value="UniProtKB-UniRule"/>
</dbReference>
<evidence type="ECO:0000256" key="11">
    <source>
        <dbReference type="ARBA" id="ARBA00074372"/>
    </source>
</evidence>
<dbReference type="RefSeq" id="WP_092372664.1">
    <property type="nucleotide sequence ID" value="NZ_FORX01000002.1"/>
</dbReference>
<keyword evidence="2 15" id="KW-0963">Cytoplasm</keyword>
<dbReference type="InterPro" id="IPR042203">
    <property type="entry name" value="Leu/Phe-tRNA_Trfase_C"/>
</dbReference>
<reference evidence="17" key="1">
    <citation type="submission" date="2016-10" db="EMBL/GenBank/DDBJ databases">
        <authorList>
            <person name="Varghese N."/>
            <person name="Submissions S."/>
        </authorList>
    </citation>
    <scope>NUCLEOTIDE SEQUENCE [LARGE SCALE GENOMIC DNA]</scope>
    <source>
        <strain evidence="17">DSM 5918</strain>
    </source>
</reference>
<protein>
    <recommendedName>
        <fullName evidence="11 15">Leucyl/phenylalanyl-tRNA--protein transferase</fullName>
        <ecNumber evidence="10 15">2.3.2.6</ecNumber>
    </recommendedName>
    <alternativeName>
        <fullName evidence="12 15">L/F-transferase</fullName>
    </alternativeName>
    <alternativeName>
        <fullName evidence="13 15">Leucyltransferase</fullName>
    </alternativeName>
    <alternativeName>
        <fullName evidence="14 15">Phenyalanyltransferase</fullName>
    </alternativeName>
</protein>
<evidence type="ECO:0000256" key="10">
    <source>
        <dbReference type="ARBA" id="ARBA00066767"/>
    </source>
</evidence>
<evidence type="ECO:0000256" key="15">
    <source>
        <dbReference type="HAMAP-Rule" id="MF_00688"/>
    </source>
</evidence>